<evidence type="ECO:0000313" key="1">
    <source>
        <dbReference type="EMBL" id="EMC92514.1"/>
    </source>
</evidence>
<dbReference type="EMBL" id="KB445562">
    <property type="protein sequence ID" value="EMC92514.1"/>
    <property type="molecule type" value="Genomic_DNA"/>
</dbReference>
<dbReference type="OrthoDB" id="3893383at2759"/>
<dbReference type="STRING" id="717646.M2N0U2"/>
<accession>M2N0U2</accession>
<reference evidence="1 2" key="1">
    <citation type="journal article" date="2012" name="PLoS Pathog.">
        <title>Diverse lifestyles and strategies of plant pathogenesis encoded in the genomes of eighteen Dothideomycetes fungi.</title>
        <authorList>
            <person name="Ohm R.A."/>
            <person name="Feau N."/>
            <person name="Henrissat B."/>
            <person name="Schoch C.L."/>
            <person name="Horwitz B.A."/>
            <person name="Barry K.W."/>
            <person name="Condon B.J."/>
            <person name="Copeland A.C."/>
            <person name="Dhillon B."/>
            <person name="Glaser F."/>
            <person name="Hesse C.N."/>
            <person name="Kosti I."/>
            <person name="LaButti K."/>
            <person name="Lindquist E.A."/>
            <person name="Lucas S."/>
            <person name="Salamov A.A."/>
            <person name="Bradshaw R.E."/>
            <person name="Ciuffetti L."/>
            <person name="Hamelin R.C."/>
            <person name="Kema G.H.J."/>
            <person name="Lawrence C."/>
            <person name="Scott J.A."/>
            <person name="Spatafora J.W."/>
            <person name="Turgeon B.G."/>
            <person name="de Wit P.J.G.M."/>
            <person name="Zhong S."/>
            <person name="Goodwin S.B."/>
            <person name="Grigoriev I.V."/>
        </authorList>
    </citation>
    <scope>NUCLEOTIDE SEQUENCE [LARGE SCALE GENOMIC DNA]</scope>
    <source>
        <strain evidence="1 2">UAMH 10762</strain>
    </source>
</reference>
<protein>
    <submittedName>
        <fullName evidence="1">Uncharacterized protein</fullName>
    </submittedName>
</protein>
<organism evidence="1 2">
    <name type="scientific">Baudoinia panamericana (strain UAMH 10762)</name>
    <name type="common">Angels' share fungus</name>
    <name type="synonym">Baudoinia compniacensis (strain UAMH 10762)</name>
    <dbReference type="NCBI Taxonomy" id="717646"/>
    <lineage>
        <taxon>Eukaryota</taxon>
        <taxon>Fungi</taxon>
        <taxon>Dikarya</taxon>
        <taxon>Ascomycota</taxon>
        <taxon>Pezizomycotina</taxon>
        <taxon>Dothideomycetes</taxon>
        <taxon>Dothideomycetidae</taxon>
        <taxon>Mycosphaerellales</taxon>
        <taxon>Teratosphaeriaceae</taxon>
        <taxon>Baudoinia</taxon>
    </lineage>
</organism>
<keyword evidence="2" id="KW-1185">Reference proteome</keyword>
<name>M2N0U2_BAUPA</name>
<sequence>MMSTTTLTAVSTKWLTSTLANIMSTTASNLTTMLMSTTGVTTASTSALNPTTTCYPDAYGQTNCFDIVTPSTSWCTTMGCQWYAVTGTESTITTASLLPTVSAIPNSTAIQECLNARGGVFNGIVSPGCAAMLWHLEACYNSYGPITDPYNIPQSHLFQACACETYDNTPFNSSSWLWQNFTGCATCLEASSSGITMDILSQQLEDIDNFCRSQNPVMYLAIADFEQWLKLVLAGLTLTQPVLSGIITDNLKASSLFTTTPPLANLAYGPSAPFDGSLRGVVPNLMTQVLTSVGTGSASTSTTVVSITMLVDWESASIPPGSIGYYDPTAASIEAAEAASASLQSAISQLETVGQGGPTGPRCIGPCPKLSCSTRFVSSQVKIASVMVGLAIAVCLSL</sequence>
<evidence type="ECO:0000313" key="2">
    <source>
        <dbReference type="Proteomes" id="UP000011761"/>
    </source>
</evidence>
<gene>
    <name evidence="1" type="ORF">BAUCODRAFT_294714</name>
</gene>
<dbReference type="Proteomes" id="UP000011761">
    <property type="component" value="Unassembled WGS sequence"/>
</dbReference>
<proteinExistence type="predicted"/>
<dbReference type="RefSeq" id="XP_007680812.1">
    <property type="nucleotide sequence ID" value="XM_007682622.1"/>
</dbReference>
<dbReference type="HOGENOM" id="CLU_692579_0_0_1"/>
<dbReference type="AlphaFoldDB" id="M2N0U2"/>
<dbReference type="KEGG" id="bcom:BAUCODRAFT_294714"/>
<dbReference type="GeneID" id="19110944"/>